<dbReference type="GO" id="GO:0018658">
    <property type="term" value="F:salicylate 1-monooxygenase activity"/>
    <property type="evidence" value="ECO:0007669"/>
    <property type="project" value="UniProtKB-EC"/>
</dbReference>
<dbReference type="AlphaFoldDB" id="A0A840I507"/>
<dbReference type="SUPFAM" id="SSF54373">
    <property type="entry name" value="FAD-linked reductases, C-terminal domain"/>
    <property type="match status" value="1"/>
</dbReference>
<dbReference type="EMBL" id="JACHOB010000004">
    <property type="protein sequence ID" value="MBB4659452.1"/>
    <property type="molecule type" value="Genomic_DNA"/>
</dbReference>
<evidence type="ECO:0000256" key="2">
    <source>
        <dbReference type="ARBA" id="ARBA00022630"/>
    </source>
</evidence>
<organism evidence="7 8">
    <name type="scientific">Parvularcula dongshanensis</name>
    <dbReference type="NCBI Taxonomy" id="1173995"/>
    <lineage>
        <taxon>Bacteria</taxon>
        <taxon>Pseudomonadati</taxon>
        <taxon>Pseudomonadota</taxon>
        <taxon>Alphaproteobacteria</taxon>
        <taxon>Parvularculales</taxon>
        <taxon>Parvularculaceae</taxon>
        <taxon>Parvularcula</taxon>
    </lineage>
</organism>
<dbReference type="Gene3D" id="3.50.50.60">
    <property type="entry name" value="FAD/NAD(P)-binding domain"/>
    <property type="match status" value="1"/>
</dbReference>
<keyword evidence="8" id="KW-1185">Reference proteome</keyword>
<dbReference type="PANTHER" id="PTHR13789">
    <property type="entry name" value="MONOOXYGENASE"/>
    <property type="match status" value="1"/>
</dbReference>
<comment type="cofactor">
    <cofactor evidence="1">
        <name>FAD</name>
        <dbReference type="ChEBI" id="CHEBI:57692"/>
    </cofactor>
</comment>
<dbReference type="InterPro" id="IPR050493">
    <property type="entry name" value="FAD-dep_Monooxygenase_BioMet"/>
</dbReference>
<dbReference type="EC" id="1.14.13.1" evidence="7"/>
<evidence type="ECO:0000313" key="8">
    <source>
        <dbReference type="Proteomes" id="UP000563524"/>
    </source>
</evidence>
<evidence type="ECO:0000259" key="6">
    <source>
        <dbReference type="Pfam" id="PF01494"/>
    </source>
</evidence>
<name>A0A840I507_9PROT</name>
<dbReference type="Pfam" id="PF01494">
    <property type="entry name" value="FAD_binding_3"/>
    <property type="match status" value="2"/>
</dbReference>
<keyword evidence="5" id="KW-0503">Monooxygenase</keyword>
<evidence type="ECO:0000256" key="1">
    <source>
        <dbReference type="ARBA" id="ARBA00001974"/>
    </source>
</evidence>
<dbReference type="RefSeq" id="WP_183818074.1">
    <property type="nucleotide sequence ID" value="NZ_JACHOB010000004.1"/>
</dbReference>
<reference evidence="7 8" key="1">
    <citation type="submission" date="2020-08" db="EMBL/GenBank/DDBJ databases">
        <title>Genomic Encyclopedia of Type Strains, Phase IV (KMG-IV): sequencing the most valuable type-strain genomes for metagenomic binning, comparative biology and taxonomic classification.</title>
        <authorList>
            <person name="Goeker M."/>
        </authorList>
    </citation>
    <scope>NUCLEOTIDE SEQUENCE [LARGE SCALE GENOMIC DNA]</scope>
    <source>
        <strain evidence="7 8">DSM 102850</strain>
    </source>
</reference>
<gene>
    <name evidence="7" type="ORF">GGQ59_001989</name>
</gene>
<dbReference type="PRINTS" id="PR00420">
    <property type="entry name" value="RNGMNOXGNASE"/>
</dbReference>
<proteinExistence type="predicted"/>
<evidence type="ECO:0000256" key="4">
    <source>
        <dbReference type="ARBA" id="ARBA00023002"/>
    </source>
</evidence>
<accession>A0A840I507</accession>
<evidence type="ECO:0000256" key="5">
    <source>
        <dbReference type="ARBA" id="ARBA00023033"/>
    </source>
</evidence>
<keyword evidence="2" id="KW-0285">Flavoprotein</keyword>
<evidence type="ECO:0000313" key="7">
    <source>
        <dbReference type="EMBL" id="MBB4659452.1"/>
    </source>
</evidence>
<dbReference type="InterPro" id="IPR036188">
    <property type="entry name" value="FAD/NAD-bd_sf"/>
</dbReference>
<feature type="domain" description="FAD-binding" evidence="6">
    <location>
        <begin position="278"/>
        <end position="343"/>
    </location>
</feature>
<comment type="caution">
    <text evidence="7">The sequence shown here is derived from an EMBL/GenBank/DDBJ whole genome shotgun (WGS) entry which is preliminary data.</text>
</comment>
<dbReference type="SUPFAM" id="SSF51905">
    <property type="entry name" value="FAD/NAD(P)-binding domain"/>
    <property type="match status" value="1"/>
</dbReference>
<keyword evidence="4 7" id="KW-0560">Oxidoreductase</keyword>
<keyword evidence="3" id="KW-0274">FAD</keyword>
<protein>
    <submittedName>
        <fullName evidence="7">Salicylate hydroxylase</fullName>
        <ecNumber evidence="7">1.14.13.1</ecNumber>
    </submittedName>
</protein>
<feature type="domain" description="FAD-binding" evidence="6">
    <location>
        <begin position="4"/>
        <end position="168"/>
    </location>
</feature>
<dbReference type="InterPro" id="IPR002938">
    <property type="entry name" value="FAD-bd"/>
</dbReference>
<evidence type="ECO:0000256" key="3">
    <source>
        <dbReference type="ARBA" id="ARBA00022827"/>
    </source>
</evidence>
<sequence>MPRDVLVCGAGIGGLAAGLALARRRIRVRILERAERLEEVGAGLQLSPNAVRVLRALGLEDEVRSTAFEPEDAVVRDGRTGRVQLRVPLKGACERRHGAPYLQTHRADLHAVLRRACEAAGVEIALGRDVLRYETGPRAALLTARERFEADAVIGADGLRSAIRAQMTRGPAPRFTGQVAWRAVVPAHALAAGTIPPDATSWTGPGRHLVTYYLRGGAFINVVAVEERAGFAAEDWRQAGDPAALKAAFAGWDPRLLALLDAVETPFLWGLFDHPPLASWTDGAVALLGDAAHPMLPFLAQGAAMALEDAWVLAAMLSGADDVPSALRRYGAIRRPRTTRVQRMSAANRAIFHAGKGPAHLPARLARGAARLAPGLAGRRLAAVYGHDVTD</sequence>
<dbReference type="GO" id="GO:0071949">
    <property type="term" value="F:FAD binding"/>
    <property type="evidence" value="ECO:0007669"/>
    <property type="project" value="InterPro"/>
</dbReference>
<dbReference type="Proteomes" id="UP000563524">
    <property type="component" value="Unassembled WGS sequence"/>
</dbReference>
<dbReference type="PANTHER" id="PTHR13789:SF318">
    <property type="entry name" value="GERANYLGERANYL DIPHOSPHATE REDUCTASE"/>
    <property type="match status" value="1"/>
</dbReference>